<keyword evidence="1 6" id="KW-0479">Metal-binding</keyword>
<evidence type="ECO:0000313" key="8">
    <source>
        <dbReference type="Proteomes" id="UP000182944"/>
    </source>
</evidence>
<dbReference type="PROSITE" id="PS01215">
    <property type="entry name" value="MRP"/>
    <property type="match status" value="1"/>
</dbReference>
<dbReference type="AlphaFoldDB" id="A0A1H2YNS7"/>
<dbReference type="Pfam" id="PF10609">
    <property type="entry name" value="ParA"/>
    <property type="match status" value="1"/>
</dbReference>
<reference evidence="8" key="1">
    <citation type="submission" date="2016-10" db="EMBL/GenBank/DDBJ databases">
        <authorList>
            <person name="Varghese N."/>
            <person name="Submissions S."/>
        </authorList>
    </citation>
    <scope>NUCLEOTIDE SEQUENCE [LARGE SCALE GENOMIC DNA]</scope>
    <source>
        <strain evidence="8">DSM 29303</strain>
    </source>
</reference>
<evidence type="ECO:0000256" key="1">
    <source>
        <dbReference type="ARBA" id="ARBA00022723"/>
    </source>
</evidence>
<dbReference type="EMBL" id="FNNA01000002">
    <property type="protein sequence ID" value="SDX06645.1"/>
    <property type="molecule type" value="Genomic_DNA"/>
</dbReference>
<evidence type="ECO:0000256" key="6">
    <source>
        <dbReference type="HAMAP-Rule" id="MF_02040"/>
    </source>
</evidence>
<dbReference type="PANTHER" id="PTHR42961">
    <property type="entry name" value="IRON-SULFUR PROTEIN NUBPL"/>
    <property type="match status" value="1"/>
</dbReference>
<dbReference type="GO" id="GO:0051539">
    <property type="term" value="F:4 iron, 4 sulfur cluster binding"/>
    <property type="evidence" value="ECO:0007669"/>
    <property type="project" value="TreeGrafter"/>
</dbReference>
<dbReference type="InterPro" id="IPR000808">
    <property type="entry name" value="Mrp-like_CS"/>
</dbReference>
<sequence>MRDQIETAIDALPDAAGTPGRWVARGLIRVVSLSGGASAGGAEIPGATARLVVEPTLPEADRPALEAALRALPGTLPGLAAVEIAHATAVPDLGGATRPAPRELAGVGHVIAVGAGKGGVGKSSVAVNLAVGLGQRGLRVGLLDADIFGPSAHRMLGATGRNVAREDALIPLSAHGVALVSAGSLFPPDSALIWRGPILVNTLRQMLFDVAWPALDVLVVDLPPGTGDVALTLAQQVDLTGAIVVTTPQDISLIDTRRALDLFDRLEVPVLGVVENMSTHVCSACGHEEAIFKTGGGAALAEATGIEFLGALPLDGAVCEGGDAGAPFVLEDGPAGRAMGRVVDRIAALLGAA</sequence>
<evidence type="ECO:0000256" key="4">
    <source>
        <dbReference type="ARBA" id="ARBA00023004"/>
    </source>
</evidence>
<dbReference type="SUPFAM" id="SSF52540">
    <property type="entry name" value="P-loop containing nucleoside triphosphate hydrolases"/>
    <property type="match status" value="1"/>
</dbReference>
<feature type="binding site" evidence="6">
    <location>
        <begin position="116"/>
        <end position="123"/>
    </location>
    <ligand>
        <name>ATP</name>
        <dbReference type="ChEBI" id="CHEBI:30616"/>
    </ligand>
</feature>
<dbReference type="InterPro" id="IPR044304">
    <property type="entry name" value="NUBPL-like"/>
</dbReference>
<comment type="function">
    <text evidence="6">Binds and transfers iron-sulfur (Fe-S) clusters to target apoproteins. Can hydrolyze ATP.</text>
</comment>
<evidence type="ECO:0000256" key="2">
    <source>
        <dbReference type="ARBA" id="ARBA00022741"/>
    </source>
</evidence>
<dbReference type="GO" id="GO:0016887">
    <property type="term" value="F:ATP hydrolysis activity"/>
    <property type="evidence" value="ECO:0007669"/>
    <property type="project" value="UniProtKB-UniRule"/>
</dbReference>
<dbReference type="GO" id="GO:0016226">
    <property type="term" value="P:iron-sulfur cluster assembly"/>
    <property type="evidence" value="ECO:0007669"/>
    <property type="project" value="InterPro"/>
</dbReference>
<dbReference type="CDD" id="cd02037">
    <property type="entry name" value="Mrp_NBP35"/>
    <property type="match status" value="1"/>
</dbReference>
<keyword evidence="4 6" id="KW-0408">Iron</keyword>
<proteinExistence type="inferred from homology"/>
<comment type="subunit">
    <text evidence="6">Homodimer.</text>
</comment>
<evidence type="ECO:0000313" key="7">
    <source>
        <dbReference type="EMBL" id="SDX06645.1"/>
    </source>
</evidence>
<protein>
    <recommendedName>
        <fullName evidence="6">Iron-sulfur cluster carrier protein</fullName>
    </recommendedName>
</protein>
<name>A0A1H2YNS7_9RHOB</name>
<dbReference type="Gene3D" id="3.40.50.300">
    <property type="entry name" value="P-loop containing nucleotide triphosphate hydrolases"/>
    <property type="match status" value="1"/>
</dbReference>
<gene>
    <name evidence="7" type="ORF">SAMN05444276_102925</name>
</gene>
<dbReference type="InterPro" id="IPR027417">
    <property type="entry name" value="P-loop_NTPase"/>
</dbReference>
<dbReference type="FunFam" id="3.40.50.300:FF:001278">
    <property type="entry name" value="Iron-sulfur cluster carrier protein"/>
    <property type="match status" value="1"/>
</dbReference>
<evidence type="ECO:0000256" key="3">
    <source>
        <dbReference type="ARBA" id="ARBA00022840"/>
    </source>
</evidence>
<dbReference type="GO" id="GO:0005524">
    <property type="term" value="F:ATP binding"/>
    <property type="evidence" value="ECO:0007669"/>
    <property type="project" value="UniProtKB-UniRule"/>
</dbReference>
<dbReference type="RefSeq" id="WP_052176206.1">
    <property type="nucleotide sequence ID" value="NZ_FNNA01000002.1"/>
</dbReference>
<keyword evidence="5 6" id="KW-0411">Iron-sulfur</keyword>
<dbReference type="GO" id="GO:0140663">
    <property type="term" value="F:ATP-dependent FeS chaperone activity"/>
    <property type="evidence" value="ECO:0007669"/>
    <property type="project" value="InterPro"/>
</dbReference>
<dbReference type="GO" id="GO:0046872">
    <property type="term" value="F:metal ion binding"/>
    <property type="evidence" value="ECO:0007669"/>
    <property type="project" value="UniProtKB-KW"/>
</dbReference>
<dbReference type="OrthoDB" id="9809679at2"/>
<dbReference type="InterPro" id="IPR019591">
    <property type="entry name" value="Mrp/NBP35_ATP-bd"/>
</dbReference>
<keyword evidence="3 6" id="KW-0067">ATP-binding</keyword>
<dbReference type="InterPro" id="IPR033756">
    <property type="entry name" value="YlxH/NBP35"/>
</dbReference>
<evidence type="ECO:0000256" key="5">
    <source>
        <dbReference type="ARBA" id="ARBA00023014"/>
    </source>
</evidence>
<keyword evidence="6" id="KW-0378">Hydrolase</keyword>
<dbReference type="HAMAP" id="MF_02040">
    <property type="entry name" value="Mrp_NBP35"/>
    <property type="match status" value="1"/>
</dbReference>
<dbReference type="PANTHER" id="PTHR42961:SF2">
    <property type="entry name" value="IRON-SULFUR PROTEIN NUBPL"/>
    <property type="match status" value="1"/>
</dbReference>
<dbReference type="STRING" id="1545044.SAMN05444276_102925"/>
<comment type="similarity">
    <text evidence="6">Belongs to the Mrp/NBP35 ATP-binding proteins family.</text>
</comment>
<dbReference type="Proteomes" id="UP000182944">
    <property type="component" value="Unassembled WGS sequence"/>
</dbReference>
<keyword evidence="8" id="KW-1185">Reference proteome</keyword>
<accession>A0A1H2YNS7</accession>
<organism evidence="7 8">
    <name type="scientific">Paracoccus sanguinis</name>
    <dbReference type="NCBI Taxonomy" id="1545044"/>
    <lineage>
        <taxon>Bacteria</taxon>
        <taxon>Pseudomonadati</taxon>
        <taxon>Pseudomonadota</taxon>
        <taxon>Alphaproteobacteria</taxon>
        <taxon>Rhodobacterales</taxon>
        <taxon>Paracoccaceae</taxon>
        <taxon>Paracoccus</taxon>
    </lineage>
</organism>
<keyword evidence="2 6" id="KW-0547">Nucleotide-binding</keyword>